<organism evidence="1 2">
    <name type="scientific">Rhododendron molle</name>
    <name type="common">Chinese azalea</name>
    <name type="synonym">Azalea mollis</name>
    <dbReference type="NCBI Taxonomy" id="49168"/>
    <lineage>
        <taxon>Eukaryota</taxon>
        <taxon>Viridiplantae</taxon>
        <taxon>Streptophyta</taxon>
        <taxon>Embryophyta</taxon>
        <taxon>Tracheophyta</taxon>
        <taxon>Spermatophyta</taxon>
        <taxon>Magnoliopsida</taxon>
        <taxon>eudicotyledons</taxon>
        <taxon>Gunneridae</taxon>
        <taxon>Pentapetalae</taxon>
        <taxon>asterids</taxon>
        <taxon>Ericales</taxon>
        <taxon>Ericaceae</taxon>
        <taxon>Ericoideae</taxon>
        <taxon>Rhodoreae</taxon>
        <taxon>Rhododendron</taxon>
    </lineage>
</organism>
<sequence>MAYWGTMGLESQVKEMKSAQCGRIFGRRRHFIWKCFHGIVSVKEVLFKRELTWRAETRMIFLEAQKSLAKVAAERGPDPPSAVQRWSLQVGGVIKFNFDAGLDIRSRQGGVGLVGRDSSGRFVAARCLALSGITTPLVAEALAAREGLVLASTLGVTRVQFEGDSLNLIRMIRGELAVQRDIEVIMEDIRRLACDFRVCEFSFVKRTGIGVTHCLSSRGYGCVGVSTWEAYPPDWLSTLLSKDEYAL</sequence>
<evidence type="ECO:0000313" key="1">
    <source>
        <dbReference type="EMBL" id="KAI8530636.1"/>
    </source>
</evidence>
<dbReference type="Proteomes" id="UP001062846">
    <property type="component" value="Chromosome 11"/>
</dbReference>
<gene>
    <name evidence="1" type="ORF">RHMOL_Rhmol11G0074900</name>
</gene>
<dbReference type="EMBL" id="CM046398">
    <property type="protein sequence ID" value="KAI8530636.1"/>
    <property type="molecule type" value="Genomic_DNA"/>
</dbReference>
<name>A0ACC0LPJ4_RHOML</name>
<accession>A0ACC0LPJ4</accession>
<reference evidence="1" key="1">
    <citation type="submission" date="2022-02" db="EMBL/GenBank/DDBJ databases">
        <title>Plant Genome Project.</title>
        <authorList>
            <person name="Zhang R.-G."/>
        </authorList>
    </citation>
    <scope>NUCLEOTIDE SEQUENCE</scope>
    <source>
        <strain evidence="1">AT1</strain>
    </source>
</reference>
<proteinExistence type="predicted"/>
<keyword evidence="2" id="KW-1185">Reference proteome</keyword>
<comment type="caution">
    <text evidence="1">The sequence shown here is derived from an EMBL/GenBank/DDBJ whole genome shotgun (WGS) entry which is preliminary data.</text>
</comment>
<evidence type="ECO:0000313" key="2">
    <source>
        <dbReference type="Proteomes" id="UP001062846"/>
    </source>
</evidence>
<protein>
    <submittedName>
        <fullName evidence="1">Uncharacterized protein</fullName>
    </submittedName>
</protein>